<evidence type="ECO:0000256" key="3">
    <source>
        <dbReference type="ARBA" id="ARBA00022617"/>
    </source>
</evidence>
<sequence>MLESARGLPVSLPGEINAATRTLHTNLNRLITSRLPLGLPPHTSDSTLYATGLVHFAHIYLTFESLWADLIRDHARPASPCASTTEPSPSSPTTSPLLSYLLVNPYDSPALFTSTLGAPTPPSPQVASFLSTLRPRGLPRSGRLKKDLEYLLGLHSTDLEVLLAKYPGDKVAAFCTHIRKVVHEKPWTLVAYAWCFYMAVFSGGRWIRAGMLRAGEDFWPSTKEDGTGLEERGLSFWHFPGLHDGEDIKAEFKLRLEEAEQLFTDDQRIDVIEEAKNIFQLCAELVFELDDMVGSVRATAPQGENAVAQIPKETPSENQVFIERPVEQGSAPTSVKSLTALLRRPEITISVGGTAGYLRTRSTPSLIAGLVLGASYGYSGYLIKENKDYGTELALGNSVVLLGSAIPRIIKTGGRAPVPIALGATGLLATYYYQKKVREFRYGV</sequence>
<dbReference type="EMBL" id="JAKIXB020000016">
    <property type="protein sequence ID" value="KAL1601206.1"/>
    <property type="molecule type" value="Genomic_DNA"/>
</dbReference>
<proteinExistence type="inferred from homology"/>
<evidence type="ECO:0000313" key="10">
    <source>
        <dbReference type="Proteomes" id="UP001521222"/>
    </source>
</evidence>
<comment type="subcellular location">
    <subcellularLocation>
        <location evidence="1">Membrane</location>
    </subcellularLocation>
</comment>
<dbReference type="Gene3D" id="1.20.910.10">
    <property type="entry name" value="Heme oxygenase-like"/>
    <property type="match status" value="1"/>
</dbReference>
<dbReference type="CDD" id="cd19165">
    <property type="entry name" value="HemeO"/>
    <property type="match status" value="1"/>
</dbReference>
<evidence type="ECO:0000313" key="9">
    <source>
        <dbReference type="EMBL" id="KAL1601206.1"/>
    </source>
</evidence>
<evidence type="ECO:0000256" key="4">
    <source>
        <dbReference type="ARBA" id="ARBA00022692"/>
    </source>
</evidence>
<keyword evidence="5" id="KW-0479">Metal-binding</keyword>
<keyword evidence="6" id="KW-1133">Transmembrane helix</keyword>
<evidence type="ECO:0000256" key="7">
    <source>
        <dbReference type="ARBA" id="ARBA00023004"/>
    </source>
</evidence>
<dbReference type="Proteomes" id="UP001521222">
    <property type="component" value="Unassembled WGS sequence"/>
</dbReference>
<keyword evidence="3" id="KW-0349">Heme</keyword>
<gene>
    <name evidence="9" type="ORF">SLS59_005358</name>
</gene>
<dbReference type="InterPro" id="IPR005349">
    <property type="entry name" value="TMEM14"/>
</dbReference>
<dbReference type="InterPro" id="IPR016053">
    <property type="entry name" value="Haem_Oase-like"/>
</dbReference>
<evidence type="ECO:0008006" key="11">
    <source>
        <dbReference type="Google" id="ProtNLM"/>
    </source>
</evidence>
<name>A0ABR3R9X7_9PLEO</name>
<protein>
    <recommendedName>
        <fullName evidence="11">Heme oxygenase-like protein</fullName>
    </recommendedName>
</protein>
<dbReference type="InterPro" id="IPR016084">
    <property type="entry name" value="Haem_Oase-like_multi-hlx"/>
</dbReference>
<evidence type="ECO:0000256" key="6">
    <source>
        <dbReference type="ARBA" id="ARBA00022989"/>
    </source>
</evidence>
<dbReference type="PANTHER" id="PTHR10720">
    <property type="entry name" value="HEME OXYGENASE"/>
    <property type="match status" value="1"/>
</dbReference>
<evidence type="ECO:0000256" key="8">
    <source>
        <dbReference type="ARBA" id="ARBA00023136"/>
    </source>
</evidence>
<keyword evidence="8" id="KW-0472">Membrane</keyword>
<evidence type="ECO:0000256" key="2">
    <source>
        <dbReference type="ARBA" id="ARBA00007590"/>
    </source>
</evidence>
<keyword evidence="7" id="KW-0408">Iron</keyword>
<dbReference type="InterPro" id="IPR002051">
    <property type="entry name" value="Haem_Oase"/>
</dbReference>
<accession>A0ABR3R9X7</accession>
<dbReference type="Pfam" id="PF03647">
    <property type="entry name" value="Tmemb_14"/>
    <property type="match status" value="1"/>
</dbReference>
<dbReference type="SUPFAM" id="SSF48613">
    <property type="entry name" value="Heme oxygenase-like"/>
    <property type="match status" value="1"/>
</dbReference>
<organism evidence="9 10">
    <name type="scientific">Nothophoma quercina</name>
    <dbReference type="NCBI Taxonomy" id="749835"/>
    <lineage>
        <taxon>Eukaryota</taxon>
        <taxon>Fungi</taxon>
        <taxon>Dikarya</taxon>
        <taxon>Ascomycota</taxon>
        <taxon>Pezizomycotina</taxon>
        <taxon>Dothideomycetes</taxon>
        <taxon>Pleosporomycetidae</taxon>
        <taxon>Pleosporales</taxon>
        <taxon>Pleosporineae</taxon>
        <taxon>Didymellaceae</taxon>
        <taxon>Nothophoma</taxon>
    </lineage>
</organism>
<evidence type="ECO:0000256" key="5">
    <source>
        <dbReference type="ARBA" id="ARBA00022723"/>
    </source>
</evidence>
<dbReference type="Pfam" id="PF01126">
    <property type="entry name" value="Heme_oxygenase"/>
    <property type="match status" value="1"/>
</dbReference>
<dbReference type="PANTHER" id="PTHR10720:SF0">
    <property type="entry name" value="HEME OXYGENASE"/>
    <property type="match status" value="1"/>
</dbReference>
<dbReference type="InterPro" id="IPR044890">
    <property type="entry name" value="TMEM14_sf"/>
</dbReference>
<comment type="caution">
    <text evidence="9">The sequence shown here is derived from an EMBL/GenBank/DDBJ whole genome shotgun (WGS) entry which is preliminary data.</text>
</comment>
<evidence type="ECO:0000256" key="1">
    <source>
        <dbReference type="ARBA" id="ARBA00004370"/>
    </source>
</evidence>
<keyword evidence="4" id="KW-0812">Transmembrane</keyword>
<keyword evidence="10" id="KW-1185">Reference proteome</keyword>
<reference evidence="9 10" key="1">
    <citation type="submission" date="2024-02" db="EMBL/GenBank/DDBJ databases">
        <title>De novo assembly and annotation of 12 fungi associated with fruit tree decline syndrome in Ontario, Canada.</title>
        <authorList>
            <person name="Sulman M."/>
            <person name="Ellouze W."/>
            <person name="Ilyukhin E."/>
        </authorList>
    </citation>
    <scope>NUCLEOTIDE SEQUENCE [LARGE SCALE GENOMIC DNA]</scope>
    <source>
        <strain evidence="9 10">M97-236</strain>
    </source>
</reference>
<dbReference type="Gene3D" id="1.10.10.1740">
    <property type="entry name" value="Transmembrane protein 14-like"/>
    <property type="match status" value="1"/>
</dbReference>
<comment type="similarity">
    <text evidence="2">Belongs to the TMEM14 family.</text>
</comment>